<reference evidence="1 2" key="1">
    <citation type="submission" date="2023-01" db="EMBL/GenBank/DDBJ databases">
        <title>Analysis of 21 Apiospora genomes using comparative genomics revels a genus with tremendous synthesis potential of carbohydrate active enzymes and secondary metabolites.</title>
        <authorList>
            <person name="Sorensen T."/>
        </authorList>
    </citation>
    <scope>NUCLEOTIDE SEQUENCE [LARGE SCALE GENOMIC DNA]</scope>
    <source>
        <strain evidence="1 2">CBS 20057</strain>
    </source>
</reference>
<dbReference type="Proteomes" id="UP001396898">
    <property type="component" value="Unassembled WGS sequence"/>
</dbReference>
<gene>
    <name evidence="1" type="ORF">PG991_013859</name>
</gene>
<sequence>MCSTTDLPSEPPPPYSDCVAWEHQNSQSCQLVEDTDILSDPELRELNEICLPRWKTRICGPAAGSNGIIKPNGRHVARPERPEYATVMGLPPNPRWKAVLTNLRDDMRIHGLFLDDFRPYRKVLFPLIASILYARDCDTHLDNPPTPPTFSAQIAVLRNGPSFDLFERAWKNMLRTDYSGPGVKGPRPLGRTWKTKRALFEVASTMVHVAIYFCHYWSGMSKEERGIFWHQVARITPHVDPSDFGMMLYHLHTNQKSRWHNDYLGYDLTYSGALQTLIDSIPVKGPEGLARKLSVDYHVVVPQLCDDDFQEACKMKTAIRQLARLHCVELTVPTNKTVERHDAGWEKGVIKGGHRSYIPLSIRFSLWLGAATPYG</sequence>
<comment type="caution">
    <text evidence="1">The sequence shown here is derived from an EMBL/GenBank/DDBJ whole genome shotgun (WGS) entry which is preliminary data.</text>
</comment>
<proteinExistence type="predicted"/>
<name>A0ABR1R805_9PEZI</name>
<accession>A0ABR1R805</accession>
<organism evidence="1 2">
    <name type="scientific">Apiospora marii</name>
    <dbReference type="NCBI Taxonomy" id="335849"/>
    <lineage>
        <taxon>Eukaryota</taxon>
        <taxon>Fungi</taxon>
        <taxon>Dikarya</taxon>
        <taxon>Ascomycota</taxon>
        <taxon>Pezizomycotina</taxon>
        <taxon>Sordariomycetes</taxon>
        <taxon>Xylariomycetidae</taxon>
        <taxon>Amphisphaeriales</taxon>
        <taxon>Apiosporaceae</taxon>
        <taxon>Apiospora</taxon>
    </lineage>
</organism>
<keyword evidence="2" id="KW-1185">Reference proteome</keyword>
<evidence type="ECO:0000313" key="2">
    <source>
        <dbReference type="Proteomes" id="UP001396898"/>
    </source>
</evidence>
<dbReference type="EMBL" id="JAQQWI010000018">
    <property type="protein sequence ID" value="KAK8001637.1"/>
    <property type="molecule type" value="Genomic_DNA"/>
</dbReference>
<protein>
    <submittedName>
        <fullName evidence="1">Uncharacterized protein</fullName>
    </submittedName>
</protein>
<evidence type="ECO:0000313" key="1">
    <source>
        <dbReference type="EMBL" id="KAK8001637.1"/>
    </source>
</evidence>